<dbReference type="SUPFAM" id="SSF53335">
    <property type="entry name" value="S-adenosyl-L-methionine-dependent methyltransferases"/>
    <property type="match status" value="1"/>
</dbReference>
<name>A0ABW0FCG7_9MICO</name>
<proteinExistence type="predicted"/>
<sequence>MTSENPAPQHAPGTSASASAKAKAKAKAEPDAIFADPRLAACYDTVDGERDDLDHYETILAELGARTVVDVGCGTGALAVRLAADGLSVTGVDPALASLEVARTKLGAGRVDWIHGTAESLPALDPPLLADAAVMTGNVAQVFVTDEAWASTLQAIRAVVREGGHVVFEARRPERRAWEEWQADTAESVHEVPGLGRVRSRPTRFDVDLPLVTFADEFLFADGTTITSTSTLRWRSETELRDSLAAAGFAVQEIRDAPDRPGREFVVIARAA</sequence>
<organism evidence="6 7">
    <name type="scientific">Brachybacterium tyrofermentans</name>
    <dbReference type="NCBI Taxonomy" id="47848"/>
    <lineage>
        <taxon>Bacteria</taxon>
        <taxon>Bacillati</taxon>
        <taxon>Actinomycetota</taxon>
        <taxon>Actinomycetes</taxon>
        <taxon>Micrococcales</taxon>
        <taxon>Dermabacteraceae</taxon>
        <taxon>Brachybacterium</taxon>
    </lineage>
</organism>
<dbReference type="RefSeq" id="WP_343922962.1">
    <property type="nucleotide sequence ID" value="NZ_BAAAIR010000026.1"/>
</dbReference>
<evidence type="ECO:0000313" key="7">
    <source>
        <dbReference type="Proteomes" id="UP001595937"/>
    </source>
</evidence>
<dbReference type="PANTHER" id="PTHR43464">
    <property type="entry name" value="METHYLTRANSFERASE"/>
    <property type="match status" value="1"/>
</dbReference>
<dbReference type="GeneID" id="303296564"/>
<dbReference type="EMBL" id="JBHSLN010000010">
    <property type="protein sequence ID" value="MFC5296241.1"/>
    <property type="molecule type" value="Genomic_DNA"/>
</dbReference>
<dbReference type="GO" id="GO:0008168">
    <property type="term" value="F:methyltransferase activity"/>
    <property type="evidence" value="ECO:0007669"/>
    <property type="project" value="UniProtKB-KW"/>
</dbReference>
<reference evidence="7" key="1">
    <citation type="journal article" date="2019" name="Int. J. Syst. Evol. Microbiol.">
        <title>The Global Catalogue of Microorganisms (GCM) 10K type strain sequencing project: providing services to taxonomists for standard genome sequencing and annotation.</title>
        <authorList>
            <consortium name="The Broad Institute Genomics Platform"/>
            <consortium name="The Broad Institute Genome Sequencing Center for Infectious Disease"/>
            <person name="Wu L."/>
            <person name="Ma J."/>
        </authorList>
    </citation>
    <scope>NUCLEOTIDE SEQUENCE [LARGE SCALE GENOMIC DNA]</scope>
    <source>
        <strain evidence="7">CGMCC 1.16455</strain>
    </source>
</reference>
<dbReference type="CDD" id="cd02440">
    <property type="entry name" value="AdoMet_MTases"/>
    <property type="match status" value="1"/>
</dbReference>
<keyword evidence="3" id="KW-0949">S-adenosyl-L-methionine</keyword>
<accession>A0ABW0FCG7</accession>
<dbReference type="Pfam" id="PF13649">
    <property type="entry name" value="Methyltransf_25"/>
    <property type="match status" value="1"/>
</dbReference>
<evidence type="ECO:0000313" key="6">
    <source>
        <dbReference type="EMBL" id="MFC5296241.1"/>
    </source>
</evidence>
<keyword evidence="2 6" id="KW-0808">Transferase</keyword>
<comment type="caution">
    <text evidence="6">The sequence shown here is derived from an EMBL/GenBank/DDBJ whole genome shotgun (WGS) entry which is preliminary data.</text>
</comment>
<evidence type="ECO:0000256" key="1">
    <source>
        <dbReference type="ARBA" id="ARBA00022603"/>
    </source>
</evidence>
<dbReference type="PANTHER" id="PTHR43464:SF19">
    <property type="entry name" value="UBIQUINONE BIOSYNTHESIS O-METHYLTRANSFERASE, MITOCHONDRIAL"/>
    <property type="match status" value="1"/>
</dbReference>
<dbReference type="GO" id="GO:0032259">
    <property type="term" value="P:methylation"/>
    <property type="evidence" value="ECO:0007669"/>
    <property type="project" value="UniProtKB-KW"/>
</dbReference>
<feature type="domain" description="Methyltransferase" evidence="5">
    <location>
        <begin position="68"/>
        <end position="164"/>
    </location>
</feature>
<dbReference type="Gene3D" id="3.40.50.150">
    <property type="entry name" value="Vaccinia Virus protein VP39"/>
    <property type="match status" value="1"/>
</dbReference>
<dbReference type="Proteomes" id="UP001595937">
    <property type="component" value="Unassembled WGS sequence"/>
</dbReference>
<gene>
    <name evidence="6" type="ORF">ACFPK8_01830</name>
</gene>
<evidence type="ECO:0000259" key="5">
    <source>
        <dbReference type="Pfam" id="PF13649"/>
    </source>
</evidence>
<evidence type="ECO:0000256" key="2">
    <source>
        <dbReference type="ARBA" id="ARBA00022679"/>
    </source>
</evidence>
<dbReference type="InterPro" id="IPR041698">
    <property type="entry name" value="Methyltransf_25"/>
</dbReference>
<protein>
    <submittedName>
        <fullName evidence="6">Class I SAM-dependent methyltransferase</fullName>
        <ecNumber evidence="6">2.1.1.-</ecNumber>
    </submittedName>
</protein>
<evidence type="ECO:0000256" key="3">
    <source>
        <dbReference type="ARBA" id="ARBA00022691"/>
    </source>
</evidence>
<dbReference type="EC" id="2.1.1.-" evidence="6"/>
<keyword evidence="7" id="KW-1185">Reference proteome</keyword>
<keyword evidence="1 6" id="KW-0489">Methyltransferase</keyword>
<dbReference type="InterPro" id="IPR029063">
    <property type="entry name" value="SAM-dependent_MTases_sf"/>
</dbReference>
<evidence type="ECO:0000256" key="4">
    <source>
        <dbReference type="SAM" id="MobiDB-lite"/>
    </source>
</evidence>
<feature type="region of interest" description="Disordered" evidence="4">
    <location>
        <begin position="1"/>
        <end position="23"/>
    </location>
</feature>